<sequence>MSSFLKQSFDFKTNFKSEFEHETMFYQPPFKIQTQQPNYHTKHLNYDADTEYDDVLINKHFEYDSYDDSNFFIFELDL</sequence>
<accession>A0A1V0SIX9</accession>
<protein>
    <submittedName>
        <fullName evidence="1">Uncharacterized protein</fullName>
    </submittedName>
</protein>
<proteinExistence type="predicted"/>
<organism evidence="1">
    <name type="scientific">Klosneuvirus KNV1</name>
    <dbReference type="NCBI Taxonomy" id="1977640"/>
    <lineage>
        <taxon>Viruses</taxon>
        <taxon>Varidnaviria</taxon>
        <taxon>Bamfordvirae</taxon>
        <taxon>Nucleocytoviricota</taxon>
        <taxon>Megaviricetes</taxon>
        <taxon>Imitervirales</taxon>
        <taxon>Mimiviridae</taxon>
        <taxon>Klosneuvirinae</taxon>
        <taxon>Klosneuvirus</taxon>
    </lineage>
</organism>
<gene>
    <name evidence="1" type="ORF">Klosneuvirus_2_118</name>
</gene>
<name>A0A1V0SIX9_9VIRU</name>
<evidence type="ECO:0000313" key="1">
    <source>
        <dbReference type="EMBL" id="ARF11682.1"/>
    </source>
</evidence>
<dbReference type="EMBL" id="KY684109">
    <property type="protein sequence ID" value="ARF11682.1"/>
    <property type="molecule type" value="Genomic_DNA"/>
</dbReference>
<reference evidence="1" key="1">
    <citation type="journal article" date="2017" name="Science">
        <title>Giant viruses with an expanded complement of translation system components.</title>
        <authorList>
            <person name="Schulz F."/>
            <person name="Yutin N."/>
            <person name="Ivanova N.N."/>
            <person name="Ortega D.R."/>
            <person name="Lee T.K."/>
            <person name="Vierheilig J."/>
            <person name="Daims H."/>
            <person name="Horn M."/>
            <person name="Wagner M."/>
            <person name="Jensen G.J."/>
            <person name="Kyrpides N.C."/>
            <person name="Koonin E.V."/>
            <person name="Woyke T."/>
        </authorList>
    </citation>
    <scope>NUCLEOTIDE SEQUENCE</scope>
    <source>
        <strain evidence="1">KNV1</strain>
    </source>
</reference>